<feature type="region of interest" description="Disordered" evidence="1">
    <location>
        <begin position="99"/>
        <end position="137"/>
    </location>
</feature>
<feature type="domain" description="DUF7924" evidence="2">
    <location>
        <begin position="285"/>
        <end position="412"/>
    </location>
</feature>
<evidence type="ECO:0000256" key="1">
    <source>
        <dbReference type="SAM" id="MobiDB-lite"/>
    </source>
</evidence>
<name>A0A5C6G6A0_METRR</name>
<gene>
    <name evidence="3" type="ORF">ED733_002927</name>
</gene>
<proteinExistence type="predicted"/>
<dbReference type="InterPro" id="IPR057684">
    <property type="entry name" value="DUF7924"/>
</dbReference>
<evidence type="ECO:0000313" key="4">
    <source>
        <dbReference type="Proteomes" id="UP000317257"/>
    </source>
</evidence>
<feature type="compositionally biased region" description="Basic and acidic residues" evidence="1">
    <location>
        <begin position="99"/>
        <end position="112"/>
    </location>
</feature>
<protein>
    <recommendedName>
        <fullName evidence="2">DUF7924 domain-containing protein</fullName>
    </recommendedName>
</protein>
<feature type="compositionally biased region" description="Basic and acidic residues" evidence="1">
    <location>
        <begin position="419"/>
        <end position="438"/>
    </location>
</feature>
<dbReference type="EMBL" id="SBHS01000033">
    <property type="protein sequence ID" value="TWU72058.1"/>
    <property type="molecule type" value="Genomic_DNA"/>
</dbReference>
<dbReference type="AlphaFoldDB" id="A0A5C6G6A0"/>
<feature type="compositionally biased region" description="Polar residues" evidence="1">
    <location>
        <begin position="116"/>
        <end position="136"/>
    </location>
</feature>
<dbReference type="Proteomes" id="UP000317257">
    <property type="component" value="Unassembled WGS sequence"/>
</dbReference>
<feature type="compositionally biased region" description="Polar residues" evidence="1">
    <location>
        <begin position="1"/>
        <end position="11"/>
    </location>
</feature>
<feature type="region of interest" description="Disordered" evidence="1">
    <location>
        <begin position="416"/>
        <end position="447"/>
    </location>
</feature>
<feature type="region of interest" description="Disordered" evidence="1">
    <location>
        <begin position="1"/>
        <end position="27"/>
    </location>
</feature>
<evidence type="ECO:0000259" key="2">
    <source>
        <dbReference type="Pfam" id="PF25545"/>
    </source>
</evidence>
<accession>A0A5C6G6A0</accession>
<evidence type="ECO:0000313" key="3">
    <source>
        <dbReference type="EMBL" id="TWU72058.1"/>
    </source>
</evidence>
<sequence>MSSLFFVSEQQYGPDVQNRKRPNTYDTAQDSLPTKRIKSAVRIASNFPPKFWDNLSKVWLTPRALREKDRRNGAQPPGTVSAASVIPTTLARFARRGGPDLRHLRGYPEPKKAARMSSSSTPLSRRTQSTKATIISSKAKRSSAYNKDFEQNLIDHGIYPEGFEHTDGRLTPEPDNSDDIIRDLAHTRASLSPSQFSVSAFKKFKLANSRVISEGKVIADILPIIRGSSDIPNEGNLPFSNLDSITDGTTVDAVPDLYDGSHSKELDKTVRQGLSKTVIPTSHGRAPIAPNFFMEAKAPRGGADVAKRQACLDGAVGARAMHSLQNYGKNQPVYDGNSRTFSSTYHAGTGTLQLYAHHVTGPTPEDERPEYHMTPLRGFTLTDTRETFIAGATAFRNARDLARRQRETLIQEANARAAQAREDTAGEHSNELHDDGHPYGHGYESEPATWQYSHDDLQQHIAETYAEAYEDNSEGPTTPQHDQLCVKLHLIFQRGHYKAKANPTIISAPLRKGTAYQRADRVLPPSSDLLSRPPQANLRPTEILSFLIPYKRSPRDPAENVISWVEKEWEGFIALRRHTYLYDEYEE</sequence>
<dbReference type="Pfam" id="PF25545">
    <property type="entry name" value="DUF7924"/>
    <property type="match status" value="1"/>
</dbReference>
<reference evidence="4" key="1">
    <citation type="submission" date="2018-12" db="EMBL/GenBank/DDBJ databases">
        <title>The complete genome of Metarhizium rileyi, a key fungal pathogen of Lepidoptera.</title>
        <authorList>
            <person name="Binneck E."/>
            <person name="Lastra C.C.L."/>
            <person name="Sosa-Gomez D.R."/>
        </authorList>
    </citation>
    <scope>NUCLEOTIDE SEQUENCE [LARGE SCALE GENOMIC DNA]</scope>
    <source>
        <strain evidence="4">Cep018-CH2</strain>
    </source>
</reference>
<organism evidence="3 4">
    <name type="scientific">Metarhizium rileyi (strain RCEF 4871)</name>
    <name type="common">Nomuraea rileyi</name>
    <dbReference type="NCBI Taxonomy" id="1649241"/>
    <lineage>
        <taxon>Eukaryota</taxon>
        <taxon>Fungi</taxon>
        <taxon>Dikarya</taxon>
        <taxon>Ascomycota</taxon>
        <taxon>Pezizomycotina</taxon>
        <taxon>Sordariomycetes</taxon>
        <taxon>Hypocreomycetidae</taxon>
        <taxon>Hypocreales</taxon>
        <taxon>Clavicipitaceae</taxon>
        <taxon>Metarhizium</taxon>
    </lineage>
</organism>
<comment type="caution">
    <text evidence="3">The sequence shown here is derived from an EMBL/GenBank/DDBJ whole genome shotgun (WGS) entry which is preliminary data.</text>
</comment>